<keyword evidence="6 11" id="KW-1133">Transmembrane helix</keyword>
<evidence type="ECO:0000256" key="11">
    <source>
        <dbReference type="SAM" id="Phobius"/>
    </source>
</evidence>
<gene>
    <name evidence="12" type="ORF">POCULU_LOCUS4720</name>
</gene>
<feature type="transmembrane region" description="Helical" evidence="11">
    <location>
        <begin position="212"/>
        <end position="231"/>
    </location>
</feature>
<evidence type="ECO:0000256" key="8">
    <source>
        <dbReference type="ARBA" id="ARBA00023140"/>
    </source>
</evidence>
<keyword evidence="7 9" id="KW-0472">Membrane</keyword>
<evidence type="ECO:0000256" key="1">
    <source>
        <dbReference type="ARBA" id="ARBA00004585"/>
    </source>
</evidence>
<dbReference type="Proteomes" id="UP000789572">
    <property type="component" value="Unassembled WGS sequence"/>
</dbReference>
<evidence type="ECO:0000256" key="4">
    <source>
        <dbReference type="ARBA" id="ARBA00022692"/>
    </source>
</evidence>
<evidence type="ECO:0000256" key="5">
    <source>
        <dbReference type="ARBA" id="ARBA00022737"/>
    </source>
</evidence>
<evidence type="ECO:0000256" key="3">
    <source>
        <dbReference type="ARBA" id="ARBA00022448"/>
    </source>
</evidence>
<dbReference type="AlphaFoldDB" id="A0A9N9AWP0"/>
<dbReference type="PROSITE" id="PS50920">
    <property type="entry name" value="SOLCAR"/>
    <property type="match status" value="3"/>
</dbReference>
<feature type="repeat" description="Solcar" evidence="9">
    <location>
        <begin position="211"/>
        <end position="295"/>
    </location>
</feature>
<dbReference type="OrthoDB" id="2019556at2759"/>
<feature type="transmembrane region" description="Helical" evidence="11">
    <location>
        <begin position="62"/>
        <end position="84"/>
    </location>
</feature>
<dbReference type="Gene3D" id="1.50.40.10">
    <property type="entry name" value="Mitochondrial carrier domain"/>
    <property type="match status" value="1"/>
</dbReference>
<evidence type="ECO:0000256" key="6">
    <source>
        <dbReference type="ARBA" id="ARBA00022989"/>
    </source>
</evidence>
<comment type="subcellular location">
    <subcellularLocation>
        <location evidence="1">Peroxisome membrane</location>
        <topology evidence="1">Multi-pass membrane protein</topology>
    </subcellularLocation>
</comment>
<dbReference type="InterPro" id="IPR052217">
    <property type="entry name" value="Mito/Peroxisomal_Carrier"/>
</dbReference>
<dbReference type="GO" id="GO:0005778">
    <property type="term" value="C:peroxisomal membrane"/>
    <property type="evidence" value="ECO:0007669"/>
    <property type="project" value="UniProtKB-SubCell"/>
</dbReference>
<name>A0A9N9AWP0_9GLOM</name>
<sequence length="310" mass="34739">MSDHVAHALAGVGGGVVSLFLTYPLVTISQRLQVQKDSNSKRAYKNGRHALRKIYKDEGVRGLYSGLNSAVFGIALTNGTYYYFYEWTKDRFKKLSKTNRPINVFESMAASAVAGAFTVLITNPVWVVNTRMTTRKDSLDADPSTSSSAAKSRPAGTIETVLRILHHDGVSAFWQGVVPALILVINPIIQYTVFEQLRTYWRKFKKLGNFDFFLLGAISKLAATGLTYPYIVVKSRMQLRQDDATVRYRSTLHGLREIYIHEGISGLYKGITSKLLQSVLTAAFLFMCKEALFEFTVSLLTKIRARKITN</sequence>
<dbReference type="EMBL" id="CAJVPJ010000634">
    <property type="protein sequence ID" value="CAG8544876.1"/>
    <property type="molecule type" value="Genomic_DNA"/>
</dbReference>
<organism evidence="12 13">
    <name type="scientific">Paraglomus occultum</name>
    <dbReference type="NCBI Taxonomy" id="144539"/>
    <lineage>
        <taxon>Eukaryota</taxon>
        <taxon>Fungi</taxon>
        <taxon>Fungi incertae sedis</taxon>
        <taxon>Mucoromycota</taxon>
        <taxon>Glomeromycotina</taxon>
        <taxon>Glomeromycetes</taxon>
        <taxon>Paraglomerales</taxon>
        <taxon>Paraglomeraceae</taxon>
        <taxon>Paraglomus</taxon>
    </lineage>
</organism>
<feature type="repeat" description="Solcar" evidence="9">
    <location>
        <begin position="102"/>
        <end position="200"/>
    </location>
</feature>
<protein>
    <submittedName>
        <fullName evidence="12">1880_t:CDS:1</fullName>
    </submittedName>
</protein>
<keyword evidence="4 9" id="KW-0812">Transmembrane</keyword>
<dbReference type="InterPro" id="IPR023395">
    <property type="entry name" value="MCP_dom_sf"/>
</dbReference>
<evidence type="ECO:0000313" key="13">
    <source>
        <dbReference type="Proteomes" id="UP000789572"/>
    </source>
</evidence>
<keyword evidence="5" id="KW-0677">Repeat</keyword>
<evidence type="ECO:0000256" key="10">
    <source>
        <dbReference type="RuleBase" id="RU000488"/>
    </source>
</evidence>
<evidence type="ECO:0000256" key="2">
    <source>
        <dbReference type="ARBA" id="ARBA00006375"/>
    </source>
</evidence>
<dbReference type="GO" id="GO:0044610">
    <property type="term" value="F:FMN transmembrane transporter activity"/>
    <property type="evidence" value="ECO:0007669"/>
    <property type="project" value="TreeGrafter"/>
</dbReference>
<dbReference type="InterPro" id="IPR018108">
    <property type="entry name" value="MCP_transmembrane"/>
</dbReference>
<comment type="caution">
    <text evidence="12">The sequence shown here is derived from an EMBL/GenBank/DDBJ whole genome shotgun (WGS) entry which is preliminary data.</text>
</comment>
<dbReference type="GO" id="GO:0080122">
    <property type="term" value="F:AMP transmembrane transporter activity"/>
    <property type="evidence" value="ECO:0007669"/>
    <property type="project" value="TreeGrafter"/>
</dbReference>
<feature type="transmembrane region" description="Helical" evidence="11">
    <location>
        <begin position="6"/>
        <end position="26"/>
    </location>
</feature>
<keyword evidence="3 10" id="KW-0813">Transport</keyword>
<evidence type="ECO:0000256" key="9">
    <source>
        <dbReference type="PROSITE-ProRule" id="PRU00282"/>
    </source>
</evidence>
<dbReference type="PANTHER" id="PTHR45939:SF5">
    <property type="entry name" value="PEROXISOMAL MEMBRANE PROTEIN PMP34"/>
    <property type="match status" value="1"/>
</dbReference>
<evidence type="ECO:0000313" key="12">
    <source>
        <dbReference type="EMBL" id="CAG8544876.1"/>
    </source>
</evidence>
<dbReference type="GO" id="GO:0015228">
    <property type="term" value="F:coenzyme A transmembrane transporter activity"/>
    <property type="evidence" value="ECO:0007669"/>
    <property type="project" value="TreeGrafter"/>
</dbReference>
<feature type="transmembrane region" description="Helical" evidence="11">
    <location>
        <begin position="172"/>
        <end position="192"/>
    </location>
</feature>
<keyword evidence="8" id="KW-0576">Peroxisome</keyword>
<dbReference type="GO" id="GO:0015230">
    <property type="term" value="F:FAD transmembrane transporter activity"/>
    <property type="evidence" value="ECO:0007669"/>
    <property type="project" value="TreeGrafter"/>
</dbReference>
<evidence type="ECO:0000256" key="7">
    <source>
        <dbReference type="ARBA" id="ARBA00023136"/>
    </source>
</evidence>
<dbReference type="GO" id="GO:0015217">
    <property type="term" value="F:ADP transmembrane transporter activity"/>
    <property type="evidence" value="ECO:0007669"/>
    <property type="project" value="TreeGrafter"/>
</dbReference>
<dbReference type="PANTHER" id="PTHR45939">
    <property type="entry name" value="PEROXISOMAL MEMBRANE PROTEIN PMP34-RELATED"/>
    <property type="match status" value="1"/>
</dbReference>
<feature type="transmembrane region" description="Helical" evidence="11">
    <location>
        <begin position="104"/>
        <end position="128"/>
    </location>
</feature>
<keyword evidence="13" id="KW-1185">Reference proteome</keyword>
<feature type="repeat" description="Solcar" evidence="9">
    <location>
        <begin position="2"/>
        <end position="91"/>
    </location>
</feature>
<dbReference type="GO" id="GO:0005347">
    <property type="term" value="F:ATP transmembrane transporter activity"/>
    <property type="evidence" value="ECO:0007669"/>
    <property type="project" value="TreeGrafter"/>
</dbReference>
<proteinExistence type="inferred from homology"/>
<dbReference type="SUPFAM" id="SSF103506">
    <property type="entry name" value="Mitochondrial carrier"/>
    <property type="match status" value="1"/>
</dbReference>
<dbReference type="Pfam" id="PF00153">
    <property type="entry name" value="Mito_carr"/>
    <property type="match status" value="3"/>
</dbReference>
<dbReference type="GO" id="GO:0051724">
    <property type="term" value="F:NAD transmembrane transporter activity"/>
    <property type="evidence" value="ECO:0007669"/>
    <property type="project" value="TreeGrafter"/>
</dbReference>
<reference evidence="12" key="1">
    <citation type="submission" date="2021-06" db="EMBL/GenBank/DDBJ databases">
        <authorList>
            <person name="Kallberg Y."/>
            <person name="Tangrot J."/>
            <person name="Rosling A."/>
        </authorList>
    </citation>
    <scope>NUCLEOTIDE SEQUENCE</scope>
    <source>
        <strain evidence="12">IA702</strain>
    </source>
</reference>
<comment type="similarity">
    <text evidence="2 10">Belongs to the mitochondrial carrier (TC 2.A.29) family.</text>
</comment>
<accession>A0A9N9AWP0</accession>